<gene>
    <name evidence="1" type="ORF">HPB50_016734</name>
</gene>
<sequence length="290" mass="31843">MDPSHAQRRRANATEVAAKEETRSRSATRRGGRSIVSKVLRASKMPRLPRDDIKIVVRPKDGLDIRKTCGTSLDEAIRQEAGVADEEVITICPNPTQNILVISTPDKKIATKIAMIKVLTINGKKHETNAYASAPEQMTKGIGVVDARRLGICVTTKEGTQIPTVSKIRVLGLWLEEDGANRELVTRLQKKVAAATHLRTPLRDAKKLRRGVRVLHGTRGASEEKRCAKSTTSPLGLHTPASQRWLRPDLYWESNLGLQSASSTLYPLGHRSGTIIAVRGSYTYAQMGEG</sequence>
<name>A0ACB7T519_HYAAI</name>
<organism evidence="1 2">
    <name type="scientific">Hyalomma asiaticum</name>
    <name type="common">Tick</name>
    <dbReference type="NCBI Taxonomy" id="266040"/>
    <lineage>
        <taxon>Eukaryota</taxon>
        <taxon>Metazoa</taxon>
        <taxon>Ecdysozoa</taxon>
        <taxon>Arthropoda</taxon>
        <taxon>Chelicerata</taxon>
        <taxon>Arachnida</taxon>
        <taxon>Acari</taxon>
        <taxon>Parasitiformes</taxon>
        <taxon>Ixodida</taxon>
        <taxon>Ixodoidea</taxon>
        <taxon>Ixodidae</taxon>
        <taxon>Hyalomminae</taxon>
        <taxon>Hyalomma</taxon>
    </lineage>
</organism>
<accession>A0ACB7T519</accession>
<keyword evidence="2" id="KW-1185">Reference proteome</keyword>
<evidence type="ECO:0000313" key="1">
    <source>
        <dbReference type="EMBL" id="KAH6941351.1"/>
    </source>
</evidence>
<protein>
    <submittedName>
        <fullName evidence="1">Uncharacterized protein</fullName>
    </submittedName>
</protein>
<dbReference type="EMBL" id="CM023491">
    <property type="protein sequence ID" value="KAH6941351.1"/>
    <property type="molecule type" value="Genomic_DNA"/>
</dbReference>
<evidence type="ECO:0000313" key="2">
    <source>
        <dbReference type="Proteomes" id="UP000821845"/>
    </source>
</evidence>
<reference evidence="1" key="1">
    <citation type="submission" date="2020-05" db="EMBL/GenBank/DDBJ databases">
        <title>Large-scale comparative analyses of tick genomes elucidate their genetic diversity and vector capacities.</title>
        <authorList>
            <person name="Jia N."/>
            <person name="Wang J."/>
            <person name="Shi W."/>
            <person name="Du L."/>
            <person name="Sun Y."/>
            <person name="Zhan W."/>
            <person name="Jiang J."/>
            <person name="Wang Q."/>
            <person name="Zhang B."/>
            <person name="Ji P."/>
            <person name="Sakyi L.B."/>
            <person name="Cui X."/>
            <person name="Yuan T."/>
            <person name="Jiang B."/>
            <person name="Yang W."/>
            <person name="Lam T.T.-Y."/>
            <person name="Chang Q."/>
            <person name="Ding S."/>
            <person name="Wang X."/>
            <person name="Zhu J."/>
            <person name="Ruan X."/>
            <person name="Zhao L."/>
            <person name="Wei J."/>
            <person name="Que T."/>
            <person name="Du C."/>
            <person name="Cheng J."/>
            <person name="Dai P."/>
            <person name="Han X."/>
            <person name="Huang E."/>
            <person name="Gao Y."/>
            <person name="Liu J."/>
            <person name="Shao H."/>
            <person name="Ye R."/>
            <person name="Li L."/>
            <person name="Wei W."/>
            <person name="Wang X."/>
            <person name="Wang C."/>
            <person name="Yang T."/>
            <person name="Huo Q."/>
            <person name="Li W."/>
            <person name="Guo W."/>
            <person name="Chen H."/>
            <person name="Zhou L."/>
            <person name="Ni X."/>
            <person name="Tian J."/>
            <person name="Zhou Y."/>
            <person name="Sheng Y."/>
            <person name="Liu T."/>
            <person name="Pan Y."/>
            <person name="Xia L."/>
            <person name="Li J."/>
            <person name="Zhao F."/>
            <person name="Cao W."/>
        </authorList>
    </citation>
    <scope>NUCLEOTIDE SEQUENCE</scope>
    <source>
        <strain evidence="1">Hyas-2018</strain>
    </source>
</reference>
<dbReference type="Proteomes" id="UP000821845">
    <property type="component" value="Chromosome 11"/>
</dbReference>
<comment type="caution">
    <text evidence="1">The sequence shown here is derived from an EMBL/GenBank/DDBJ whole genome shotgun (WGS) entry which is preliminary data.</text>
</comment>
<proteinExistence type="predicted"/>